<dbReference type="AlphaFoldDB" id="A0A918I295"/>
<evidence type="ECO:0000313" key="2">
    <source>
        <dbReference type="Proteomes" id="UP000636661"/>
    </source>
</evidence>
<reference evidence="1" key="2">
    <citation type="submission" date="2020-09" db="EMBL/GenBank/DDBJ databases">
        <authorList>
            <person name="Sun Q."/>
            <person name="Ohkuma M."/>
        </authorList>
    </citation>
    <scope>NUCLEOTIDE SEQUENCE</scope>
    <source>
        <strain evidence="1">JCM 4391</strain>
    </source>
</reference>
<proteinExistence type="predicted"/>
<name>A0A918I295_9ACTN</name>
<gene>
    <name evidence="1" type="ORF">GCM10010274_57200</name>
</gene>
<protein>
    <submittedName>
        <fullName evidence="1">Uncharacterized protein</fullName>
    </submittedName>
</protein>
<keyword evidence="2" id="KW-1185">Reference proteome</keyword>
<dbReference type="EMBL" id="BMTP01000019">
    <property type="protein sequence ID" value="GGU60966.1"/>
    <property type="molecule type" value="Genomic_DNA"/>
</dbReference>
<evidence type="ECO:0000313" key="1">
    <source>
        <dbReference type="EMBL" id="GGU60966.1"/>
    </source>
</evidence>
<sequence>MLMLDAAGDIASATLKVLSAVPASDARNGSGLWDTVDHPVRVFLADQAAHLPVAPAALYAFWQLTGLVGLVGGCFGNAGARIAWLLFGLGSLAMIWSQPAQHRGCSPARSPPALGATYLNFKLRRHGIAPRAGRNNARLALATDLPVSVLADFTGTSISNATRWTEYSRRDWLDYLASRTQI</sequence>
<comment type="caution">
    <text evidence="1">The sequence shown here is derived from an EMBL/GenBank/DDBJ whole genome shotgun (WGS) entry which is preliminary data.</text>
</comment>
<accession>A0A918I295</accession>
<reference evidence="1" key="1">
    <citation type="journal article" date="2014" name="Int. J. Syst. Evol. Microbiol.">
        <title>Complete genome sequence of Corynebacterium casei LMG S-19264T (=DSM 44701T), isolated from a smear-ripened cheese.</title>
        <authorList>
            <consortium name="US DOE Joint Genome Institute (JGI-PGF)"/>
            <person name="Walter F."/>
            <person name="Albersmeier A."/>
            <person name="Kalinowski J."/>
            <person name="Ruckert C."/>
        </authorList>
    </citation>
    <scope>NUCLEOTIDE SEQUENCE</scope>
    <source>
        <strain evidence="1">JCM 4391</strain>
    </source>
</reference>
<dbReference type="Proteomes" id="UP000636661">
    <property type="component" value="Unassembled WGS sequence"/>
</dbReference>
<organism evidence="1 2">
    <name type="scientific">Streptomyces lavendofoliae</name>
    <dbReference type="NCBI Taxonomy" id="67314"/>
    <lineage>
        <taxon>Bacteria</taxon>
        <taxon>Bacillati</taxon>
        <taxon>Actinomycetota</taxon>
        <taxon>Actinomycetes</taxon>
        <taxon>Kitasatosporales</taxon>
        <taxon>Streptomycetaceae</taxon>
        <taxon>Streptomyces</taxon>
    </lineage>
</organism>